<dbReference type="Proteomes" id="UP001152561">
    <property type="component" value="Unassembled WGS sequence"/>
</dbReference>
<feature type="transmembrane region" description="Helical" evidence="2">
    <location>
        <begin position="122"/>
        <end position="148"/>
    </location>
</feature>
<evidence type="ECO:0000256" key="1">
    <source>
        <dbReference type="SAM" id="MobiDB-lite"/>
    </source>
</evidence>
<evidence type="ECO:0000313" key="4">
    <source>
        <dbReference type="Proteomes" id="UP001152561"/>
    </source>
</evidence>
<protein>
    <submittedName>
        <fullName evidence="3">Uncharacterized protein</fullName>
    </submittedName>
</protein>
<name>A0A9Q1LZM4_9SOLA</name>
<keyword evidence="2" id="KW-0812">Transmembrane</keyword>
<feature type="region of interest" description="Disordered" evidence="1">
    <location>
        <begin position="1"/>
        <end position="25"/>
    </location>
</feature>
<keyword evidence="2" id="KW-0472">Membrane</keyword>
<dbReference type="AlphaFoldDB" id="A0A9Q1LZM4"/>
<organism evidence="3 4">
    <name type="scientific">Anisodus acutangulus</name>
    <dbReference type="NCBI Taxonomy" id="402998"/>
    <lineage>
        <taxon>Eukaryota</taxon>
        <taxon>Viridiplantae</taxon>
        <taxon>Streptophyta</taxon>
        <taxon>Embryophyta</taxon>
        <taxon>Tracheophyta</taxon>
        <taxon>Spermatophyta</taxon>
        <taxon>Magnoliopsida</taxon>
        <taxon>eudicotyledons</taxon>
        <taxon>Gunneridae</taxon>
        <taxon>Pentapetalae</taxon>
        <taxon>asterids</taxon>
        <taxon>lamiids</taxon>
        <taxon>Solanales</taxon>
        <taxon>Solanaceae</taxon>
        <taxon>Solanoideae</taxon>
        <taxon>Hyoscyameae</taxon>
        <taxon>Anisodus</taxon>
    </lineage>
</organism>
<evidence type="ECO:0000313" key="3">
    <source>
        <dbReference type="EMBL" id="KAJ8545463.1"/>
    </source>
</evidence>
<dbReference type="PANTHER" id="PTHR33834:SF12">
    <property type="entry name" value="CAVEOLIN"/>
    <property type="match status" value="1"/>
</dbReference>
<comment type="caution">
    <text evidence="3">The sequence shown here is derived from an EMBL/GenBank/DDBJ whole genome shotgun (WGS) entry which is preliminary data.</text>
</comment>
<feature type="transmembrane region" description="Helical" evidence="2">
    <location>
        <begin position="98"/>
        <end position="116"/>
    </location>
</feature>
<evidence type="ECO:0000256" key="2">
    <source>
        <dbReference type="SAM" id="Phobius"/>
    </source>
</evidence>
<dbReference type="EMBL" id="JAJAGQ010000013">
    <property type="protein sequence ID" value="KAJ8545463.1"/>
    <property type="molecule type" value="Genomic_DNA"/>
</dbReference>
<dbReference type="OrthoDB" id="1921758at2759"/>
<dbReference type="InterPro" id="IPR055283">
    <property type="entry name" value="TAXIMIN_1/2"/>
</dbReference>
<keyword evidence="4" id="KW-1185">Reference proteome</keyword>
<accession>A0A9Q1LZM4</accession>
<dbReference type="PANTHER" id="PTHR33834">
    <property type="entry name" value="SIGNALING PEPTIDE TAXIMIN 2"/>
    <property type="match status" value="1"/>
</dbReference>
<reference evidence="4" key="1">
    <citation type="journal article" date="2023" name="Proc. Natl. Acad. Sci. U.S.A.">
        <title>Genomic and structural basis for evolution of tropane alkaloid biosynthesis.</title>
        <authorList>
            <person name="Wanga Y.-J."/>
            <person name="Taina T."/>
            <person name="Yua J.-Y."/>
            <person name="Lia J."/>
            <person name="Xua B."/>
            <person name="Chenc J."/>
            <person name="D'Auriad J.C."/>
            <person name="Huanga J.-P."/>
            <person name="Huanga S.-X."/>
        </authorList>
    </citation>
    <scope>NUCLEOTIDE SEQUENCE [LARGE SCALE GENOMIC DNA]</scope>
    <source>
        <strain evidence="4">cv. KIB-2019</strain>
    </source>
</reference>
<gene>
    <name evidence="3" type="ORF">K7X08_018046</name>
</gene>
<sequence length="164" mass="18303">MDTKEEKSAKCQLPIEGTDEHKATKSEEIAKENEVIIPPKVVTIESDANTAAEKVKEENIPVEVDKNEQVQKEEKAGEDVPYTLEIKQVEIEFKCRPVAFLVGLPFALISLVIAFIGGIIWIIGLILTCICPCCFCVTILVEMALSLVNAPFQFFQYITDKIPF</sequence>
<keyword evidence="2" id="KW-1133">Transmembrane helix</keyword>
<proteinExistence type="predicted"/>